<evidence type="ECO:0000256" key="15">
    <source>
        <dbReference type="ARBA" id="ARBA00023180"/>
    </source>
</evidence>
<dbReference type="InterPro" id="IPR055163">
    <property type="entry name" value="ALK/LTK-like_GRD"/>
</dbReference>
<evidence type="ECO:0000256" key="10">
    <source>
        <dbReference type="ARBA" id="ARBA00022989"/>
    </source>
</evidence>
<evidence type="ECO:0000313" key="17">
    <source>
        <dbReference type="EMBL" id="EAY06367.1"/>
    </source>
</evidence>
<keyword evidence="11" id="KW-0472">Membrane</keyword>
<evidence type="ECO:0000256" key="7">
    <source>
        <dbReference type="ARBA" id="ARBA00022741"/>
    </source>
</evidence>
<dbReference type="VEuPathDB" id="TrichDB:TVAGG3_0401030"/>
<dbReference type="EMBL" id="DS113425">
    <property type="protein sequence ID" value="EAY06367.1"/>
    <property type="molecule type" value="Genomic_DNA"/>
</dbReference>
<evidence type="ECO:0000256" key="11">
    <source>
        <dbReference type="ARBA" id="ARBA00023136"/>
    </source>
</evidence>
<keyword evidence="15" id="KW-0325">Glycoprotein</keyword>
<dbReference type="RefSeq" id="XP_001318590.1">
    <property type="nucleotide sequence ID" value="XM_001318555.1"/>
</dbReference>
<evidence type="ECO:0000256" key="8">
    <source>
        <dbReference type="ARBA" id="ARBA00022777"/>
    </source>
</evidence>
<evidence type="ECO:0000313" key="18">
    <source>
        <dbReference type="Proteomes" id="UP000001542"/>
    </source>
</evidence>
<evidence type="ECO:0000256" key="9">
    <source>
        <dbReference type="ARBA" id="ARBA00022840"/>
    </source>
</evidence>
<sequence>MNGSFGIGANPYYQVYGSGGGGGYYGGGAGNVVLSCVGSGSGGSSFISGYKNCNAIAKEYTLNNPIHPGKPYHYSGFVFSTPTMKDGVETKYIGNGQARITIIDNYFDFKISCMLFYSMRQNTLYFYIFLIIDS</sequence>
<name>A2ELT9_TRIV3</name>
<evidence type="ECO:0000256" key="4">
    <source>
        <dbReference type="ARBA" id="ARBA00022679"/>
    </source>
</evidence>
<evidence type="ECO:0000256" key="12">
    <source>
        <dbReference type="ARBA" id="ARBA00023137"/>
    </source>
</evidence>
<feature type="domain" description="ALK/LTK-like glycine-rich" evidence="16">
    <location>
        <begin position="4"/>
        <end position="103"/>
    </location>
</feature>
<keyword evidence="3" id="KW-1003">Cell membrane</keyword>
<evidence type="ECO:0000256" key="3">
    <source>
        <dbReference type="ARBA" id="ARBA00022475"/>
    </source>
</evidence>
<comment type="subcellular location">
    <subcellularLocation>
        <location evidence="1">Cell membrane</location>
        <topology evidence="1">Single-pass type I membrane protein</topology>
    </subcellularLocation>
</comment>
<evidence type="ECO:0000256" key="13">
    <source>
        <dbReference type="ARBA" id="ARBA00023157"/>
    </source>
</evidence>
<keyword evidence="9" id="KW-0067">ATP-binding</keyword>
<keyword evidence="18" id="KW-1185">Reference proteome</keyword>
<reference evidence="17" key="2">
    <citation type="journal article" date="2007" name="Science">
        <title>Draft genome sequence of the sexually transmitted pathogen Trichomonas vaginalis.</title>
        <authorList>
            <person name="Carlton J.M."/>
            <person name="Hirt R.P."/>
            <person name="Silva J.C."/>
            <person name="Delcher A.L."/>
            <person name="Schatz M."/>
            <person name="Zhao Q."/>
            <person name="Wortman J.R."/>
            <person name="Bidwell S.L."/>
            <person name="Alsmark U.C.M."/>
            <person name="Besteiro S."/>
            <person name="Sicheritz-Ponten T."/>
            <person name="Noel C.J."/>
            <person name="Dacks J.B."/>
            <person name="Foster P.G."/>
            <person name="Simillion C."/>
            <person name="Van de Peer Y."/>
            <person name="Miranda-Saavedra D."/>
            <person name="Barton G.J."/>
            <person name="Westrop G.D."/>
            <person name="Mueller S."/>
            <person name="Dessi D."/>
            <person name="Fiori P.L."/>
            <person name="Ren Q."/>
            <person name="Paulsen I."/>
            <person name="Zhang H."/>
            <person name="Bastida-Corcuera F.D."/>
            <person name="Simoes-Barbosa A."/>
            <person name="Brown M.T."/>
            <person name="Hayes R.D."/>
            <person name="Mukherjee M."/>
            <person name="Okumura C.Y."/>
            <person name="Schneider R."/>
            <person name="Smith A.J."/>
            <person name="Vanacova S."/>
            <person name="Villalvazo M."/>
            <person name="Haas B.J."/>
            <person name="Pertea M."/>
            <person name="Feldblyum T.V."/>
            <person name="Utterback T.R."/>
            <person name="Shu C.L."/>
            <person name="Osoegawa K."/>
            <person name="de Jong P.J."/>
            <person name="Hrdy I."/>
            <person name="Horvathova L."/>
            <person name="Zubacova Z."/>
            <person name="Dolezal P."/>
            <person name="Malik S.B."/>
            <person name="Logsdon J.M. Jr."/>
            <person name="Henze K."/>
            <person name="Gupta A."/>
            <person name="Wang C.C."/>
            <person name="Dunne R.L."/>
            <person name="Upcroft J.A."/>
            <person name="Upcroft P."/>
            <person name="White O."/>
            <person name="Salzberg S.L."/>
            <person name="Tang P."/>
            <person name="Chiu C.-H."/>
            <person name="Lee Y.-S."/>
            <person name="Embley T.M."/>
            <person name="Coombs G.H."/>
            <person name="Mottram J.C."/>
            <person name="Tachezy J."/>
            <person name="Fraser-Liggett C.M."/>
            <person name="Johnson P.J."/>
        </authorList>
    </citation>
    <scope>NUCLEOTIDE SEQUENCE [LARGE SCALE GENOMIC DNA]</scope>
    <source>
        <strain evidence="17">G3</strain>
    </source>
</reference>
<evidence type="ECO:0000256" key="1">
    <source>
        <dbReference type="ARBA" id="ARBA00004251"/>
    </source>
</evidence>
<dbReference type="Pfam" id="PF12810">
    <property type="entry name" value="ALK_LTK_GRD"/>
    <property type="match status" value="1"/>
</dbReference>
<dbReference type="GO" id="GO:0005886">
    <property type="term" value="C:plasma membrane"/>
    <property type="evidence" value="ECO:0007669"/>
    <property type="project" value="UniProtKB-SubCell"/>
</dbReference>
<keyword evidence="12" id="KW-0829">Tyrosine-protein kinase</keyword>
<evidence type="ECO:0000256" key="2">
    <source>
        <dbReference type="ARBA" id="ARBA00011902"/>
    </source>
</evidence>
<organism evidence="17 18">
    <name type="scientific">Trichomonas vaginalis (strain ATCC PRA-98 / G3)</name>
    <dbReference type="NCBI Taxonomy" id="412133"/>
    <lineage>
        <taxon>Eukaryota</taxon>
        <taxon>Metamonada</taxon>
        <taxon>Parabasalia</taxon>
        <taxon>Trichomonadida</taxon>
        <taxon>Trichomonadidae</taxon>
        <taxon>Trichomonas</taxon>
    </lineage>
</organism>
<keyword evidence="6" id="KW-0732">Signal</keyword>
<proteinExistence type="predicted"/>
<keyword evidence="14" id="KW-0675">Receptor</keyword>
<accession>A2ELT9</accession>
<keyword evidence="5" id="KW-0812">Transmembrane</keyword>
<evidence type="ECO:0000256" key="14">
    <source>
        <dbReference type="ARBA" id="ARBA00023170"/>
    </source>
</evidence>
<dbReference type="EC" id="2.7.10.1" evidence="2"/>
<keyword evidence="10" id="KW-1133">Transmembrane helix</keyword>
<dbReference type="GO" id="GO:0005524">
    <property type="term" value="F:ATP binding"/>
    <property type="evidence" value="ECO:0007669"/>
    <property type="project" value="UniProtKB-KW"/>
</dbReference>
<evidence type="ECO:0000259" key="16">
    <source>
        <dbReference type="Pfam" id="PF12810"/>
    </source>
</evidence>
<dbReference type="InParanoid" id="A2ELT9"/>
<dbReference type="Proteomes" id="UP000001542">
    <property type="component" value="Unassembled WGS sequence"/>
</dbReference>
<dbReference type="VEuPathDB" id="TrichDB:TVAG_151740"/>
<dbReference type="KEGG" id="tva:4764242"/>
<evidence type="ECO:0000256" key="5">
    <source>
        <dbReference type="ARBA" id="ARBA00022692"/>
    </source>
</evidence>
<dbReference type="AlphaFoldDB" id="A2ELT9"/>
<keyword evidence="7" id="KW-0547">Nucleotide-binding</keyword>
<keyword evidence="13" id="KW-1015">Disulfide bond</keyword>
<protein>
    <recommendedName>
        <fullName evidence="2">receptor protein-tyrosine kinase</fullName>
        <ecNumber evidence="2">2.7.10.1</ecNumber>
    </recommendedName>
</protein>
<dbReference type="GO" id="GO:0004714">
    <property type="term" value="F:transmembrane receptor protein tyrosine kinase activity"/>
    <property type="evidence" value="ECO:0007669"/>
    <property type="project" value="UniProtKB-EC"/>
</dbReference>
<evidence type="ECO:0000256" key="6">
    <source>
        <dbReference type="ARBA" id="ARBA00022729"/>
    </source>
</evidence>
<keyword evidence="8" id="KW-0418">Kinase</keyword>
<keyword evidence="4" id="KW-0808">Transferase</keyword>
<reference evidence="17" key="1">
    <citation type="submission" date="2006-10" db="EMBL/GenBank/DDBJ databases">
        <authorList>
            <person name="Amadeo P."/>
            <person name="Zhao Q."/>
            <person name="Wortman J."/>
            <person name="Fraser-Liggett C."/>
            <person name="Carlton J."/>
        </authorList>
    </citation>
    <scope>NUCLEOTIDE SEQUENCE</scope>
    <source>
        <strain evidence="17">G3</strain>
    </source>
</reference>
<gene>
    <name evidence="17" type="ORF">TVAG_151740</name>
</gene>